<feature type="transmembrane region" description="Helical" evidence="2">
    <location>
        <begin position="110"/>
        <end position="132"/>
    </location>
</feature>
<evidence type="ECO:0000313" key="4">
    <source>
        <dbReference type="EMBL" id="EFN60009.1"/>
    </source>
</evidence>
<dbReference type="Pfam" id="PF01764">
    <property type="entry name" value="Lipase_3"/>
    <property type="match status" value="1"/>
</dbReference>
<keyword evidence="2" id="KW-1133">Transmembrane helix</keyword>
<dbReference type="OrthoDB" id="426718at2759"/>
<dbReference type="AlphaFoldDB" id="E1Z2J2"/>
<feature type="compositionally biased region" description="Basic and acidic residues" evidence="1">
    <location>
        <begin position="396"/>
        <end position="415"/>
    </location>
</feature>
<organism evidence="5">
    <name type="scientific">Chlorella variabilis</name>
    <name type="common">Green alga</name>
    <dbReference type="NCBI Taxonomy" id="554065"/>
    <lineage>
        <taxon>Eukaryota</taxon>
        <taxon>Viridiplantae</taxon>
        <taxon>Chlorophyta</taxon>
        <taxon>core chlorophytes</taxon>
        <taxon>Trebouxiophyceae</taxon>
        <taxon>Chlorellales</taxon>
        <taxon>Chlorellaceae</taxon>
        <taxon>Chlorella clade</taxon>
        <taxon>Chlorella</taxon>
    </lineage>
</organism>
<sequence length="859" mass="93415">MDPEASGASELSASGRGGVGRPVTLRVEYVANLEAALLSWAVFGLTIIMFATIVAACVIKWMVAEDPVLFYSNAWYIAHLGVAGVVLAALLALAALFGRNLWLTKRDHRVVCSASWLASYATVVGVECYWFGDGIAWLAALRITLINSQYLWMLVMAHGITRYRGGGELVMDAPLSQQLRLHLPKLLLWLLMEGCVVVKVQDWLSTARDARNSSELRCDQVDYECNPDNLGVATAALMLVFTVCYALAYLAYLRRAFGDHSQLPFCHYRLSNMYIRIMCRHGPTSFFTVIISMVALALLVSVQAILLMPKRPGSRDVLMAWLQELSWTQAGLEAAIERRDYRLRRAQFALSTELFARSRLVRHAQRSVGHHPFLAALGLAEPSKHAADGGPASKGEQQEAEAHIPDQREQQRRPQEPMFCLERAVRLWSWAQYAYRHWWVDGGMDRDWLMGLFGFTDFDAYREPKFDTRSVLAWRDGCLLLSFRGTASKANAVTDIKAWMVTLRPKRHHHGLPVRVHAGEPGSRRQAALYRQLPVAGFFQAYQANEAVNQVLGRIAGIVGGFSPGAGLRVYVTGHSLGGALAVLAAQDLARTYPQADITCCTFGAPKVGNRAFAGEFRKLVPDSWAVVNDQDPVARVPATGFRACGLRVLINARGDILVRPSFFERSVISRSGGNPAHHRMSRYALSIAQFSASKALPGGAAGAEALAQTLDLGKTLLLSRMDLASLRAADLQPEWTGAAGLKSQARGARSGRLRCLRCVSAVAPAEKQGCGFAWCAICDACDEIGGGAAAVSLEMEAEEGQAMTGRPADYVLDVAPSKRHLSAGEEEEGGGGDPPAGHAAQQAGTAAPPPTQAMSKAS</sequence>
<feature type="transmembrane region" description="Helical" evidence="2">
    <location>
        <begin position="35"/>
        <end position="63"/>
    </location>
</feature>
<evidence type="ECO:0000256" key="1">
    <source>
        <dbReference type="SAM" id="MobiDB-lite"/>
    </source>
</evidence>
<feature type="region of interest" description="Disordered" evidence="1">
    <location>
        <begin position="383"/>
        <end position="415"/>
    </location>
</feature>
<dbReference type="KEGG" id="cvr:CHLNCDRAFT_133178"/>
<dbReference type="InterPro" id="IPR051218">
    <property type="entry name" value="Sec_MonoDiacylglyc_Lipase"/>
</dbReference>
<evidence type="ECO:0000259" key="3">
    <source>
        <dbReference type="Pfam" id="PF01764"/>
    </source>
</evidence>
<dbReference type="InterPro" id="IPR002921">
    <property type="entry name" value="Fungal_lipase-type"/>
</dbReference>
<keyword evidence="2" id="KW-0472">Membrane</keyword>
<dbReference type="eggNOG" id="KOG4569">
    <property type="taxonomic scope" value="Eukaryota"/>
</dbReference>
<keyword evidence="2" id="KW-0812">Transmembrane</keyword>
<dbReference type="Gene3D" id="3.40.50.1820">
    <property type="entry name" value="alpha/beta hydrolase"/>
    <property type="match status" value="1"/>
</dbReference>
<gene>
    <name evidence="4" type="ORF">CHLNCDRAFT_133178</name>
</gene>
<accession>E1Z2J2</accession>
<dbReference type="EMBL" id="GL433835">
    <property type="protein sequence ID" value="EFN60009.1"/>
    <property type="molecule type" value="Genomic_DNA"/>
</dbReference>
<feature type="domain" description="Fungal lipase-type" evidence="3">
    <location>
        <begin position="481"/>
        <end position="640"/>
    </location>
</feature>
<dbReference type="PANTHER" id="PTHR45856">
    <property type="entry name" value="ALPHA/BETA-HYDROLASES SUPERFAMILY PROTEIN"/>
    <property type="match status" value="1"/>
</dbReference>
<feature type="transmembrane region" description="Helical" evidence="2">
    <location>
        <begin position="230"/>
        <end position="252"/>
    </location>
</feature>
<dbReference type="InterPro" id="IPR029058">
    <property type="entry name" value="AB_hydrolase_fold"/>
</dbReference>
<keyword evidence="5" id="KW-1185">Reference proteome</keyword>
<proteinExistence type="predicted"/>
<dbReference type="PANTHER" id="PTHR45856:SF24">
    <property type="entry name" value="FUNGAL LIPASE-LIKE DOMAIN-CONTAINING PROTEIN"/>
    <property type="match status" value="1"/>
</dbReference>
<feature type="region of interest" description="Disordered" evidence="1">
    <location>
        <begin position="815"/>
        <end position="859"/>
    </location>
</feature>
<dbReference type="Proteomes" id="UP000008141">
    <property type="component" value="Unassembled WGS sequence"/>
</dbReference>
<feature type="transmembrane region" description="Helical" evidence="2">
    <location>
        <begin position="75"/>
        <end position="98"/>
    </location>
</feature>
<feature type="transmembrane region" description="Helical" evidence="2">
    <location>
        <begin position="286"/>
        <end position="308"/>
    </location>
</feature>
<dbReference type="GO" id="GO:0006629">
    <property type="term" value="P:lipid metabolic process"/>
    <property type="evidence" value="ECO:0007669"/>
    <property type="project" value="InterPro"/>
</dbReference>
<feature type="compositionally biased region" description="Low complexity" evidence="1">
    <location>
        <begin position="836"/>
        <end position="847"/>
    </location>
</feature>
<reference evidence="4 5" key="1">
    <citation type="journal article" date="2010" name="Plant Cell">
        <title>The Chlorella variabilis NC64A genome reveals adaptation to photosymbiosis, coevolution with viruses, and cryptic sex.</title>
        <authorList>
            <person name="Blanc G."/>
            <person name="Duncan G."/>
            <person name="Agarkova I."/>
            <person name="Borodovsky M."/>
            <person name="Gurnon J."/>
            <person name="Kuo A."/>
            <person name="Lindquist E."/>
            <person name="Lucas S."/>
            <person name="Pangilinan J."/>
            <person name="Polle J."/>
            <person name="Salamov A."/>
            <person name="Terry A."/>
            <person name="Yamada T."/>
            <person name="Dunigan D.D."/>
            <person name="Grigoriev I.V."/>
            <person name="Claverie J.M."/>
            <person name="Van Etten J.L."/>
        </authorList>
    </citation>
    <scope>NUCLEOTIDE SEQUENCE [LARGE SCALE GENOMIC DNA]</scope>
    <source>
        <strain evidence="4 5">NC64A</strain>
    </source>
</reference>
<dbReference type="CDD" id="cd00519">
    <property type="entry name" value="Lipase_3"/>
    <property type="match status" value="1"/>
</dbReference>
<name>E1Z2J2_CHLVA</name>
<evidence type="ECO:0000313" key="5">
    <source>
        <dbReference type="Proteomes" id="UP000008141"/>
    </source>
</evidence>
<dbReference type="GeneID" id="17359143"/>
<dbReference type="SUPFAM" id="SSF53474">
    <property type="entry name" value="alpha/beta-Hydrolases"/>
    <property type="match status" value="1"/>
</dbReference>
<evidence type="ECO:0000256" key="2">
    <source>
        <dbReference type="SAM" id="Phobius"/>
    </source>
</evidence>
<dbReference type="InParanoid" id="E1Z2J2"/>
<protein>
    <submittedName>
        <fullName evidence="4">Expressed protein</fullName>
    </submittedName>
</protein>
<dbReference type="RefSeq" id="XP_005852111.1">
    <property type="nucleotide sequence ID" value="XM_005852049.1"/>
</dbReference>